<feature type="region of interest" description="Disordered" evidence="1">
    <location>
        <begin position="249"/>
        <end position="272"/>
    </location>
</feature>
<sequence length="451" mass="48642">MSNDNIDYSSSESAQSSPGPFLARVVSHLVPSYMGVLEVELLRPVGNDQTAGQLHQVKMMSPFWGSTSVSFVGESADDYNNTQKSYGMWFVPPDVGNTVMVIFIDGDPKRGYWIGCIPDENMNFMVPGIAATEQVVEGGGRLPVAEYNKKINAQIPEATKVKKPKHPLANVLTTQGLIKDDIRGITTSSARRELPSAVFGISTPGPRDKASGAKTGKVGKSDSAIQTFVSRLGGTTFVMDDGDDKFIRKTAAGDGPPEYVSVEQGETGGKKDIPHNELVRIRTRTGHQILLHNSEDLIYIGNSKGTTWIELTSNGKIDIYAKDSISVHTEQDLNFTADRDINLTATRDINLSAGRNANMTATTNTNINSAHHYETAGKIDMNGPVAAKALKAGRIPLAEPWAGHENLDPAGCTPAKTAAVAAPKQPAPVKWKQYTTTTDTFKQEKPTNGNK</sequence>
<evidence type="ECO:0000313" key="4">
    <source>
        <dbReference type="EMBL" id="CAB5209134.1"/>
    </source>
</evidence>
<organism evidence="4">
    <name type="scientific">uncultured Caudovirales phage</name>
    <dbReference type="NCBI Taxonomy" id="2100421"/>
    <lineage>
        <taxon>Viruses</taxon>
        <taxon>Duplodnaviria</taxon>
        <taxon>Heunggongvirae</taxon>
        <taxon>Uroviricota</taxon>
        <taxon>Caudoviricetes</taxon>
        <taxon>Peduoviridae</taxon>
        <taxon>Maltschvirus</taxon>
        <taxon>Maltschvirus maltsch</taxon>
    </lineage>
</organism>
<dbReference type="InterPro" id="IPR006531">
    <property type="entry name" value="Gp5/Vgr_OB"/>
</dbReference>
<dbReference type="EMBL" id="LR798231">
    <property type="protein sequence ID" value="CAB5209134.1"/>
    <property type="molecule type" value="Genomic_DNA"/>
</dbReference>
<name>A0A6J7WLB9_9CAUD</name>
<evidence type="ECO:0000259" key="2">
    <source>
        <dbReference type="Pfam" id="PF04717"/>
    </source>
</evidence>
<dbReference type="EMBL" id="LR796187">
    <property type="protein sequence ID" value="CAB4125907.1"/>
    <property type="molecule type" value="Genomic_DNA"/>
</dbReference>
<evidence type="ECO:0000313" key="3">
    <source>
        <dbReference type="EMBL" id="CAB4125907.1"/>
    </source>
</evidence>
<accession>A0A6J7WLB9</accession>
<feature type="domain" description="Gp5/Type VI secretion system Vgr protein OB-fold" evidence="2">
    <location>
        <begin position="84"/>
        <end position="117"/>
    </location>
</feature>
<protein>
    <recommendedName>
        <fullName evidence="2">Gp5/Type VI secretion system Vgr protein OB-fold domain-containing protein</fullName>
    </recommendedName>
</protein>
<feature type="region of interest" description="Disordered" evidence="1">
    <location>
        <begin position="198"/>
        <end position="218"/>
    </location>
</feature>
<reference evidence="4" key="1">
    <citation type="submission" date="2020-05" db="EMBL/GenBank/DDBJ databases">
        <authorList>
            <person name="Chiriac C."/>
            <person name="Salcher M."/>
            <person name="Ghai R."/>
            <person name="Kavagutti S V."/>
        </authorList>
    </citation>
    <scope>NUCLEOTIDE SEQUENCE</scope>
</reference>
<evidence type="ECO:0000256" key="1">
    <source>
        <dbReference type="SAM" id="MobiDB-lite"/>
    </source>
</evidence>
<dbReference type="Pfam" id="PF04717">
    <property type="entry name" value="Phage_base_V"/>
    <property type="match status" value="1"/>
</dbReference>
<proteinExistence type="predicted"/>
<dbReference type="SUPFAM" id="SSF69349">
    <property type="entry name" value="Phage fibre proteins"/>
    <property type="match status" value="1"/>
</dbReference>
<gene>
    <name evidence="4" type="ORF">UFOVP181_331</name>
    <name evidence="3" type="ORF">UFOVP57_308</name>
</gene>